<dbReference type="GO" id="GO:0005524">
    <property type="term" value="F:ATP binding"/>
    <property type="evidence" value="ECO:0007669"/>
    <property type="project" value="UniProtKB-UniRule"/>
</dbReference>
<evidence type="ECO:0000259" key="8">
    <source>
        <dbReference type="PROSITE" id="PS50011"/>
    </source>
</evidence>
<evidence type="ECO:0000256" key="5">
    <source>
        <dbReference type="ARBA" id="ARBA00022840"/>
    </source>
</evidence>
<feature type="compositionally biased region" description="Basic and acidic residues" evidence="7">
    <location>
        <begin position="604"/>
        <end position="615"/>
    </location>
</feature>
<feature type="compositionally biased region" description="Polar residues" evidence="7">
    <location>
        <begin position="128"/>
        <end position="151"/>
    </location>
</feature>
<dbReference type="GO" id="GO:1901991">
    <property type="term" value="P:negative regulation of mitotic cell cycle phase transition"/>
    <property type="evidence" value="ECO:0007669"/>
    <property type="project" value="UniProtKB-ARBA"/>
</dbReference>
<feature type="compositionally biased region" description="Low complexity" evidence="7">
    <location>
        <begin position="421"/>
        <end position="436"/>
    </location>
</feature>
<feature type="compositionally biased region" description="Polar residues" evidence="7">
    <location>
        <begin position="826"/>
        <end position="849"/>
    </location>
</feature>
<dbReference type="FunFam" id="3.30.200.20:FF:000131">
    <property type="entry name" value="Dual specificity protein kinase TTK"/>
    <property type="match status" value="1"/>
</dbReference>
<feature type="compositionally biased region" description="Low complexity" evidence="7">
    <location>
        <begin position="164"/>
        <end position="175"/>
    </location>
</feature>
<proteinExistence type="predicted"/>
<dbReference type="Gene3D" id="1.10.510.10">
    <property type="entry name" value="Transferase(Phosphotransferase) domain 1"/>
    <property type="match status" value="1"/>
</dbReference>
<dbReference type="FunFam" id="1.10.510.10:FF:000224">
    <property type="entry name" value="serine/threonine-protein kinase mph1 isoform X1"/>
    <property type="match status" value="1"/>
</dbReference>
<comment type="caution">
    <text evidence="9">The sequence shown here is derived from an EMBL/GenBank/DDBJ whole genome shotgun (WGS) entry which is preliminary data.</text>
</comment>
<evidence type="ECO:0000256" key="2">
    <source>
        <dbReference type="ARBA" id="ARBA00022679"/>
    </source>
</evidence>
<gene>
    <name evidence="9" type="ORF">R1sor_011162</name>
</gene>
<dbReference type="PANTHER" id="PTHR22974">
    <property type="entry name" value="MIXED LINEAGE PROTEIN KINASE"/>
    <property type="match status" value="1"/>
</dbReference>
<evidence type="ECO:0000313" key="9">
    <source>
        <dbReference type="EMBL" id="KAL3697086.1"/>
    </source>
</evidence>
<evidence type="ECO:0000256" key="6">
    <source>
        <dbReference type="PROSITE-ProRule" id="PRU10141"/>
    </source>
</evidence>
<protein>
    <recommendedName>
        <fullName evidence="8">Protein kinase domain-containing protein</fullName>
    </recommendedName>
</protein>
<reference evidence="9 10" key="1">
    <citation type="submission" date="2024-09" db="EMBL/GenBank/DDBJ databases">
        <title>Chromosome-scale assembly of Riccia sorocarpa.</title>
        <authorList>
            <person name="Paukszto L."/>
        </authorList>
    </citation>
    <scope>NUCLEOTIDE SEQUENCE [LARGE SCALE GENOMIC DNA]</scope>
    <source>
        <strain evidence="9">LP-2024</strain>
        <tissue evidence="9">Aerial parts of the thallus</tissue>
    </source>
</reference>
<dbReference type="InterPro" id="IPR027084">
    <property type="entry name" value="Mps1_cat"/>
</dbReference>
<dbReference type="Proteomes" id="UP001633002">
    <property type="component" value="Unassembled WGS sequence"/>
</dbReference>
<dbReference type="Gene3D" id="3.30.200.20">
    <property type="entry name" value="Phosphorylase Kinase, domain 1"/>
    <property type="match status" value="1"/>
</dbReference>
<feature type="domain" description="Protein kinase" evidence="8">
    <location>
        <begin position="929"/>
        <end position="1216"/>
    </location>
</feature>
<dbReference type="PROSITE" id="PS00107">
    <property type="entry name" value="PROTEIN_KINASE_ATP"/>
    <property type="match status" value="1"/>
</dbReference>
<feature type="region of interest" description="Disordered" evidence="7">
    <location>
        <begin position="421"/>
        <end position="464"/>
    </location>
</feature>
<feature type="compositionally biased region" description="Polar residues" evidence="7">
    <location>
        <begin position="516"/>
        <end position="535"/>
    </location>
</feature>
<keyword evidence="1" id="KW-0723">Serine/threonine-protein kinase</keyword>
<dbReference type="AlphaFoldDB" id="A0ABD3I1B5"/>
<dbReference type="GO" id="GO:0004674">
    <property type="term" value="F:protein serine/threonine kinase activity"/>
    <property type="evidence" value="ECO:0007669"/>
    <property type="project" value="UniProtKB-KW"/>
</dbReference>
<accession>A0ABD3I1B5</accession>
<evidence type="ECO:0000256" key="1">
    <source>
        <dbReference type="ARBA" id="ARBA00022527"/>
    </source>
</evidence>
<keyword evidence="3 6" id="KW-0547">Nucleotide-binding</keyword>
<feature type="compositionally biased region" description="Basic and acidic residues" evidence="7">
    <location>
        <begin position="540"/>
        <end position="560"/>
    </location>
</feature>
<dbReference type="InterPro" id="IPR008271">
    <property type="entry name" value="Ser/Thr_kinase_AS"/>
</dbReference>
<feature type="compositionally biased region" description="Polar residues" evidence="7">
    <location>
        <begin position="701"/>
        <end position="710"/>
    </location>
</feature>
<feature type="region of interest" description="Disordered" evidence="7">
    <location>
        <begin position="106"/>
        <end position="175"/>
    </location>
</feature>
<dbReference type="InterPro" id="IPR017441">
    <property type="entry name" value="Protein_kinase_ATP_BS"/>
</dbReference>
<dbReference type="GO" id="GO:0098813">
    <property type="term" value="P:nuclear chromosome segregation"/>
    <property type="evidence" value="ECO:0007669"/>
    <property type="project" value="UniProtKB-ARBA"/>
</dbReference>
<feature type="binding site" evidence="6">
    <location>
        <position position="957"/>
    </location>
    <ligand>
        <name>ATP</name>
        <dbReference type="ChEBI" id="CHEBI:30616"/>
    </ligand>
</feature>
<evidence type="ECO:0000256" key="7">
    <source>
        <dbReference type="SAM" id="MobiDB-lite"/>
    </source>
</evidence>
<dbReference type="PANTHER" id="PTHR22974:SF21">
    <property type="entry name" value="DUAL SPECIFICITY PROTEIN KINASE TTK"/>
    <property type="match status" value="1"/>
</dbReference>
<name>A0ABD3I1B5_9MARC</name>
<dbReference type="EMBL" id="JBJQOH010000002">
    <property type="protein sequence ID" value="KAL3697086.1"/>
    <property type="molecule type" value="Genomic_DNA"/>
</dbReference>
<dbReference type="PROSITE" id="PS00108">
    <property type="entry name" value="PROTEIN_KINASE_ST"/>
    <property type="match status" value="1"/>
</dbReference>
<evidence type="ECO:0000256" key="4">
    <source>
        <dbReference type="ARBA" id="ARBA00022777"/>
    </source>
</evidence>
<keyword evidence="10" id="KW-1185">Reference proteome</keyword>
<feature type="region of interest" description="Disordered" evidence="7">
    <location>
        <begin position="604"/>
        <end position="663"/>
    </location>
</feature>
<dbReference type="InterPro" id="IPR011009">
    <property type="entry name" value="Kinase-like_dom_sf"/>
</dbReference>
<dbReference type="CDD" id="cd14131">
    <property type="entry name" value="PKc_Mps1"/>
    <property type="match status" value="1"/>
</dbReference>
<evidence type="ECO:0000313" key="10">
    <source>
        <dbReference type="Proteomes" id="UP001633002"/>
    </source>
</evidence>
<feature type="compositionally biased region" description="Basic and acidic residues" evidence="7">
    <location>
        <begin position="867"/>
        <end position="878"/>
    </location>
</feature>
<dbReference type="SUPFAM" id="SSF56112">
    <property type="entry name" value="Protein kinase-like (PK-like)"/>
    <property type="match status" value="1"/>
</dbReference>
<sequence>MQGDVVLDKENVLPRGSAGWGHRGALLKSKGPVTGHDAVRKERPGILAPNSTTNNGGGAVPADGTLESIRERVKLLKLSSVNGALGESGFRLGKQRTPLADIRPSEVLGSSTARNAQLKDGTGHGTLQERTTPQSVDMSSLSSKISHSRTNIVDHSDRNTRNLHSSGGHAGSKSSWTGSFKGLELYHDPTTSRDQGEAKRSPVEAWFNSAREMQDLLGSNSVAGERQLGVIGSMGRTASEPENDHSISPSRYGSVWSRAKKPATPYKRCLHRLPIPEKDGAAEDGVEHEVDQKRSYLHSRVYKSSFSAAFQGTEKVGDSGRRGSEEKAEVRTLFDGMSRSHITHSVGSITEGRSSEDLGSIRLTSDSLADVRGGGSAEKKICFYGSSGILASSEPAIASEENDQEKEASKSASLLLAKMSGVSSSGSSSTPSSGGSCNDEDTVGYPGKRKPTTPVSGEYDGRSLRKRLNSRSRIKCFSGPPIRVLITGTAARVPIDDGSSAFHVDQTPNIGIRNSGLRSSPSENGLGSSLETGSPVTPEADQKVPDDESMKTKAEDDPSVRDVPQAVSVCRGERKSPTTESIQSSVASVHRFLRATLRGDTNESLHSLEKVEEFRPLPQTTDQRGAEASSAVGSQPAQGVTPPEESSRKLYGGLVPSPPLEMSDVRHPMLLSREKVTVTPKERFDRGGRSLSSVFTSLLTGQHNNNSVSSDARRKSPEQPNGSGTLLGRDLAAEVKEVILLSRNLAAEVKEVREAVSMSQDGFPHKEKSETRAGHFQELSNSLGSLSLVDRDVQTKTQSRPSSLQPLQPLVNHYHNKSLENVAGVLTSSHSTGKSALTTENVPHQQQPGSLVPEMQMEEPPAASQEKLFKEPKVEANMKPRPPAGGYEAAASNGTSQDEGPEDVKATITREQRKVFEDKKFFWVSERRYQKLGMIGKGGSSEVYKVIDSEFSIYALKKIILGGRDYSTARGYYQEIEYLERLRGKRHIVQLIDYEVTNRSVVDESYGEEKIQGDACMYVVLEYGEIDLAGILSKKRKEMLESSEPLDDNWIRFYWKHMLVAVKTIHDERIVHADLKPANFLLVKGELKLIDFGIAKAIQSDTTNVARDAQVGTLNYMSPEALMNSSTDEDDRVFKCGRSSDIWSLGCILYQMVYGHTPFSDIKNMYRKIQAITSKEFKIPYPPVRDPWLLDAMQRCLTWNRFSRPNIQELLVHPFLRPDLAPPR</sequence>
<feature type="region of interest" description="Disordered" evidence="7">
    <location>
        <begin position="18"/>
        <end position="61"/>
    </location>
</feature>
<keyword evidence="5 6" id="KW-0067">ATP-binding</keyword>
<organism evidence="9 10">
    <name type="scientific">Riccia sorocarpa</name>
    <dbReference type="NCBI Taxonomy" id="122646"/>
    <lineage>
        <taxon>Eukaryota</taxon>
        <taxon>Viridiplantae</taxon>
        <taxon>Streptophyta</taxon>
        <taxon>Embryophyta</taxon>
        <taxon>Marchantiophyta</taxon>
        <taxon>Marchantiopsida</taxon>
        <taxon>Marchantiidae</taxon>
        <taxon>Marchantiales</taxon>
        <taxon>Ricciaceae</taxon>
        <taxon>Riccia</taxon>
    </lineage>
</organism>
<feature type="region of interest" description="Disordered" evidence="7">
    <location>
        <begin position="826"/>
        <end position="904"/>
    </location>
</feature>
<dbReference type="PROSITE" id="PS50011">
    <property type="entry name" value="PROTEIN_KINASE_DOM"/>
    <property type="match status" value="1"/>
</dbReference>
<dbReference type="Pfam" id="PF00069">
    <property type="entry name" value="Pkinase"/>
    <property type="match status" value="1"/>
</dbReference>
<dbReference type="SMART" id="SM00220">
    <property type="entry name" value="S_TKc"/>
    <property type="match status" value="1"/>
</dbReference>
<keyword evidence="2" id="KW-0808">Transferase</keyword>
<feature type="region of interest" description="Disordered" evidence="7">
    <location>
        <begin position="498"/>
        <end position="586"/>
    </location>
</feature>
<keyword evidence="4" id="KW-0418">Kinase</keyword>
<dbReference type="InterPro" id="IPR000719">
    <property type="entry name" value="Prot_kinase_dom"/>
</dbReference>
<feature type="region of interest" description="Disordered" evidence="7">
    <location>
        <begin position="701"/>
        <end position="728"/>
    </location>
</feature>
<evidence type="ECO:0000256" key="3">
    <source>
        <dbReference type="ARBA" id="ARBA00022741"/>
    </source>
</evidence>